<keyword evidence="8" id="KW-0443">Lipid metabolism</keyword>
<organism evidence="16 17">
    <name type="scientific">Popillia japonica</name>
    <name type="common">Japanese beetle</name>
    <dbReference type="NCBI Taxonomy" id="7064"/>
    <lineage>
        <taxon>Eukaryota</taxon>
        <taxon>Metazoa</taxon>
        <taxon>Ecdysozoa</taxon>
        <taxon>Arthropoda</taxon>
        <taxon>Hexapoda</taxon>
        <taxon>Insecta</taxon>
        <taxon>Pterygota</taxon>
        <taxon>Neoptera</taxon>
        <taxon>Endopterygota</taxon>
        <taxon>Coleoptera</taxon>
        <taxon>Polyphaga</taxon>
        <taxon>Scarabaeiformia</taxon>
        <taxon>Scarabaeidae</taxon>
        <taxon>Rutelinae</taxon>
        <taxon>Popillia</taxon>
    </lineage>
</organism>
<name>A0AAW1HVU3_POPJA</name>
<comment type="caution">
    <text evidence="16">The sequence shown here is derived from an EMBL/GenBank/DDBJ whole genome shotgun (WGS) entry which is preliminary data.</text>
</comment>
<comment type="catalytic activity">
    <reaction evidence="14">
        <text>a CDP-1,2-diacyl-sn-glycerol + a 1,2-diacyl-sn-glycero-3-phospho-(1'-sn-glycerol) = a cardiolipin + CMP + H(+)</text>
        <dbReference type="Rhea" id="RHEA:32931"/>
        <dbReference type="ChEBI" id="CHEBI:15378"/>
        <dbReference type="ChEBI" id="CHEBI:58332"/>
        <dbReference type="ChEBI" id="CHEBI:60377"/>
        <dbReference type="ChEBI" id="CHEBI:62237"/>
        <dbReference type="ChEBI" id="CHEBI:64716"/>
        <dbReference type="EC" id="2.7.8.41"/>
    </reaction>
</comment>
<keyword evidence="6" id="KW-0999">Mitochondrion inner membrane</keyword>
<dbReference type="Gene3D" id="1.20.120.1760">
    <property type="match status" value="1"/>
</dbReference>
<proteinExistence type="inferred from homology"/>
<keyword evidence="5 15" id="KW-0812">Transmembrane</keyword>
<keyword evidence="12" id="KW-1208">Phospholipid metabolism</keyword>
<evidence type="ECO:0000256" key="15">
    <source>
        <dbReference type="SAM" id="Phobius"/>
    </source>
</evidence>
<comment type="subcellular location">
    <subcellularLocation>
        <location evidence="1">Mitochondrion inner membrane</location>
        <topology evidence="1">Multi-pass membrane protein</topology>
    </subcellularLocation>
</comment>
<keyword evidence="9" id="KW-0496">Mitochondrion</keyword>
<evidence type="ECO:0000256" key="2">
    <source>
        <dbReference type="ARBA" id="ARBA00010441"/>
    </source>
</evidence>
<evidence type="ECO:0000256" key="7">
    <source>
        <dbReference type="ARBA" id="ARBA00022989"/>
    </source>
</evidence>
<comment type="similarity">
    <text evidence="2">Belongs to the CDP-alcohol phosphatidyltransferase class-I family.</text>
</comment>
<evidence type="ECO:0000256" key="3">
    <source>
        <dbReference type="ARBA" id="ARBA00022516"/>
    </source>
</evidence>
<evidence type="ECO:0000256" key="10">
    <source>
        <dbReference type="ARBA" id="ARBA00023136"/>
    </source>
</evidence>
<gene>
    <name evidence="16" type="ORF">QE152_g38825</name>
</gene>
<dbReference type="FunFam" id="1.20.120.1760:FF:000005">
    <property type="entry name" value="Cardiolipin synthase 1"/>
    <property type="match status" value="1"/>
</dbReference>
<dbReference type="InterPro" id="IPR043130">
    <property type="entry name" value="CDP-OH_PTrfase_TM_dom"/>
</dbReference>
<evidence type="ECO:0000256" key="13">
    <source>
        <dbReference type="ARBA" id="ARBA00039001"/>
    </source>
</evidence>
<evidence type="ECO:0000256" key="8">
    <source>
        <dbReference type="ARBA" id="ARBA00023098"/>
    </source>
</evidence>
<dbReference type="EMBL" id="JASPKY010000869">
    <property type="protein sequence ID" value="KAK9680781.1"/>
    <property type="molecule type" value="Genomic_DNA"/>
</dbReference>
<dbReference type="PANTHER" id="PTHR14269:SF60">
    <property type="entry name" value="CARDIOLIPIN SYNTHASE (CMP-FORMING)"/>
    <property type="match status" value="1"/>
</dbReference>
<evidence type="ECO:0000256" key="4">
    <source>
        <dbReference type="ARBA" id="ARBA00022679"/>
    </source>
</evidence>
<keyword evidence="11" id="KW-0594">Phospholipid biosynthesis</keyword>
<accession>A0AAW1HVU3</accession>
<dbReference type="InterPro" id="IPR000462">
    <property type="entry name" value="CDP-OH_P_trans"/>
</dbReference>
<keyword evidence="3" id="KW-0444">Lipid biosynthesis</keyword>
<protein>
    <recommendedName>
        <fullName evidence="13">cardiolipin synthase (CMP-forming)</fullName>
        <ecNumber evidence="13">2.7.8.41</ecNumber>
    </recommendedName>
</protein>
<reference evidence="16 17" key="1">
    <citation type="journal article" date="2024" name="BMC Genomics">
        <title>De novo assembly and annotation of Popillia japonica's genome with initial clues to its potential as an invasive pest.</title>
        <authorList>
            <person name="Cucini C."/>
            <person name="Boschi S."/>
            <person name="Funari R."/>
            <person name="Cardaioli E."/>
            <person name="Iannotti N."/>
            <person name="Marturano G."/>
            <person name="Paoli F."/>
            <person name="Bruttini M."/>
            <person name="Carapelli A."/>
            <person name="Frati F."/>
            <person name="Nardi F."/>
        </authorList>
    </citation>
    <scope>NUCLEOTIDE SEQUENCE [LARGE SCALE GENOMIC DNA]</scope>
    <source>
        <strain evidence="16">DMR45628</strain>
    </source>
</reference>
<evidence type="ECO:0000313" key="16">
    <source>
        <dbReference type="EMBL" id="KAK9680781.1"/>
    </source>
</evidence>
<dbReference type="GO" id="GO:0032049">
    <property type="term" value="P:cardiolipin biosynthetic process"/>
    <property type="evidence" value="ECO:0007669"/>
    <property type="project" value="TreeGrafter"/>
</dbReference>
<dbReference type="InterPro" id="IPR050324">
    <property type="entry name" value="CDP-alcohol_PTase-I"/>
</dbReference>
<keyword evidence="4" id="KW-0808">Transferase</keyword>
<dbReference type="EC" id="2.7.8.41" evidence="13"/>
<evidence type="ECO:0000256" key="12">
    <source>
        <dbReference type="ARBA" id="ARBA00023264"/>
    </source>
</evidence>
<keyword evidence="17" id="KW-1185">Reference proteome</keyword>
<evidence type="ECO:0000256" key="14">
    <source>
        <dbReference type="ARBA" id="ARBA00047433"/>
    </source>
</evidence>
<dbReference type="PANTHER" id="PTHR14269">
    <property type="entry name" value="CDP-DIACYLGLYCEROL--GLYCEROL-3-PHOSPHATE 3-PHOSPHATIDYLTRANSFERASE-RELATED"/>
    <property type="match status" value="1"/>
</dbReference>
<evidence type="ECO:0000256" key="9">
    <source>
        <dbReference type="ARBA" id="ARBA00023128"/>
    </source>
</evidence>
<dbReference type="Pfam" id="PF01066">
    <property type="entry name" value="CDP-OH_P_transf"/>
    <property type="match status" value="1"/>
</dbReference>
<evidence type="ECO:0000313" key="17">
    <source>
        <dbReference type="Proteomes" id="UP001458880"/>
    </source>
</evidence>
<feature type="transmembrane region" description="Helical" evidence="15">
    <location>
        <begin position="298"/>
        <end position="317"/>
    </location>
</feature>
<evidence type="ECO:0000256" key="1">
    <source>
        <dbReference type="ARBA" id="ARBA00004448"/>
    </source>
</evidence>
<dbReference type="GO" id="GO:0005743">
    <property type="term" value="C:mitochondrial inner membrane"/>
    <property type="evidence" value="ECO:0007669"/>
    <property type="project" value="UniProtKB-SubCell"/>
</dbReference>
<evidence type="ECO:0000256" key="5">
    <source>
        <dbReference type="ARBA" id="ARBA00022692"/>
    </source>
</evidence>
<dbReference type="AlphaFoldDB" id="A0AAW1HVU3"/>
<keyword evidence="10 15" id="KW-0472">Membrane</keyword>
<dbReference type="GO" id="GO:0043337">
    <property type="term" value="F:cardiolipin synthase (CMP-forming)"/>
    <property type="evidence" value="ECO:0007669"/>
    <property type="project" value="UniProtKB-EC"/>
</dbReference>
<dbReference type="Proteomes" id="UP001458880">
    <property type="component" value="Unassembled WGS sequence"/>
</dbReference>
<keyword evidence="7 15" id="KW-1133">Transmembrane helix</keyword>
<feature type="transmembrane region" description="Helical" evidence="15">
    <location>
        <begin position="201"/>
        <end position="225"/>
    </location>
</feature>
<evidence type="ECO:0000256" key="6">
    <source>
        <dbReference type="ARBA" id="ARBA00022792"/>
    </source>
</evidence>
<evidence type="ECO:0000256" key="11">
    <source>
        <dbReference type="ARBA" id="ARBA00023209"/>
    </source>
</evidence>
<sequence length="327" mass="37324">MSSLKYFLLNNRSFTHCQIRTIVDSCLVWKYVNNFISNKSAVLHISYPVYLHKCISKPKSTFGKSFSTDKSQYQHQSKVTKEIKNYFEENRERFRNTEHRIKLKSNNLLRDIKDTKDKVKEKVEEIIERENIYTIPNFLCVSRILVSPYLGVLILQANFHFALVILGIAAATDLLDGWIARTWKSQSSKMGSFLDPMADKVLIGTLFLSLTYAGLIPVVLTSIIIGRDILLIVAGFVIRYQSLPPPRTLSRYFDATHATVQLAPTFISKANTVIQLILVGSTLAAPVFNYVDHPLLHSLWYITGVTTVAAGMSYIFSKNTYHYLRKK</sequence>